<dbReference type="Proteomes" id="UP000054279">
    <property type="component" value="Unassembled WGS sequence"/>
</dbReference>
<dbReference type="GO" id="GO:0016787">
    <property type="term" value="F:hydrolase activity"/>
    <property type="evidence" value="ECO:0007669"/>
    <property type="project" value="UniProtKB-KW"/>
</dbReference>
<evidence type="ECO:0000313" key="2">
    <source>
        <dbReference type="Proteomes" id="UP000054279"/>
    </source>
</evidence>
<dbReference type="InterPro" id="IPR012334">
    <property type="entry name" value="Pectin_lyas_fold"/>
</dbReference>
<proteinExistence type="predicted"/>
<gene>
    <name evidence="1" type="ORF">M422DRAFT_272869</name>
</gene>
<name>A0A0C9UKT5_SPHS4</name>
<dbReference type="AlphaFoldDB" id="A0A0C9UKT5"/>
<evidence type="ECO:0000313" key="1">
    <source>
        <dbReference type="EMBL" id="KIJ26091.1"/>
    </source>
</evidence>
<keyword evidence="1" id="KW-0378">Hydrolase</keyword>
<dbReference type="OrthoDB" id="1046782at2759"/>
<dbReference type="HOGENOM" id="CLU_079259_1_0_1"/>
<sequence length="173" mass="18848">SQGPVWLIGTGSEHHTLYQYGLVNAANHYLGLIQTESPYYQPSPAPPAPFSINSAFHDPSFPSGVDHAWGLYVSNSQNILIYGAGHYSFFQNYNQNCVNNGASNCQSQIVNIDTASSINLYSLSTVGVTFQLTIGGTPIANQANNPNGFQSTVTSWTRNNVVQRDLHNVTSFF</sequence>
<dbReference type="Gene3D" id="2.160.20.10">
    <property type="entry name" value="Single-stranded right-handed beta-helix, Pectin lyase-like"/>
    <property type="match status" value="1"/>
</dbReference>
<accession>A0A0C9UKT5</accession>
<keyword evidence="2" id="KW-1185">Reference proteome</keyword>
<dbReference type="EMBL" id="KN837384">
    <property type="protein sequence ID" value="KIJ26091.1"/>
    <property type="molecule type" value="Genomic_DNA"/>
</dbReference>
<protein>
    <submittedName>
        <fullName evidence="1">Glycoside hydrolase family 55 protein</fullName>
    </submittedName>
</protein>
<organism evidence="1 2">
    <name type="scientific">Sphaerobolus stellatus (strain SS14)</name>
    <dbReference type="NCBI Taxonomy" id="990650"/>
    <lineage>
        <taxon>Eukaryota</taxon>
        <taxon>Fungi</taxon>
        <taxon>Dikarya</taxon>
        <taxon>Basidiomycota</taxon>
        <taxon>Agaricomycotina</taxon>
        <taxon>Agaricomycetes</taxon>
        <taxon>Phallomycetidae</taxon>
        <taxon>Geastrales</taxon>
        <taxon>Sphaerobolaceae</taxon>
        <taxon>Sphaerobolus</taxon>
    </lineage>
</organism>
<feature type="non-terminal residue" evidence="1">
    <location>
        <position position="1"/>
    </location>
</feature>
<reference evidence="1 2" key="1">
    <citation type="submission" date="2014-06" db="EMBL/GenBank/DDBJ databases">
        <title>Evolutionary Origins and Diversification of the Mycorrhizal Mutualists.</title>
        <authorList>
            <consortium name="DOE Joint Genome Institute"/>
            <consortium name="Mycorrhizal Genomics Consortium"/>
            <person name="Kohler A."/>
            <person name="Kuo A."/>
            <person name="Nagy L.G."/>
            <person name="Floudas D."/>
            <person name="Copeland A."/>
            <person name="Barry K.W."/>
            <person name="Cichocki N."/>
            <person name="Veneault-Fourrey C."/>
            <person name="LaButti K."/>
            <person name="Lindquist E.A."/>
            <person name="Lipzen A."/>
            <person name="Lundell T."/>
            <person name="Morin E."/>
            <person name="Murat C."/>
            <person name="Riley R."/>
            <person name="Ohm R."/>
            <person name="Sun H."/>
            <person name="Tunlid A."/>
            <person name="Henrissat B."/>
            <person name="Grigoriev I.V."/>
            <person name="Hibbett D.S."/>
            <person name="Martin F."/>
        </authorList>
    </citation>
    <scope>NUCLEOTIDE SEQUENCE [LARGE SCALE GENOMIC DNA]</scope>
    <source>
        <strain evidence="1 2">SS14</strain>
    </source>
</reference>